<protein>
    <submittedName>
        <fullName evidence="1">Oxidoreductase</fullName>
    </submittedName>
</protein>
<organism evidence="1">
    <name type="scientific">Agrobacterium rosae</name>
    <dbReference type="NCBI Taxonomy" id="1972867"/>
    <lineage>
        <taxon>Bacteria</taxon>
        <taxon>Pseudomonadati</taxon>
        <taxon>Pseudomonadota</taxon>
        <taxon>Alphaproteobacteria</taxon>
        <taxon>Hyphomicrobiales</taxon>
        <taxon>Rhizobiaceae</taxon>
        <taxon>Rhizobium/Agrobacterium group</taxon>
        <taxon>Agrobacterium</taxon>
    </lineage>
</organism>
<sequence length="311" mass="34789">MAPLPKPESSTVRAIYAAYEAAASSWDSLGISVGEANNPCDRALWYAFRWASPLEKHHGRQLRLFETGNIEEDRLVADLERIGVDVYGQQDKIRLVQGHVRGKCDGKAMGVVEAPKTEHLLEFKSSNAKGMKEIIKKGCKEAKPLHYGQCQLGMHAFGLSRCLYLVSCKDDDTLYAERIEHDPEFCLRLLARLERIINSPEPPSRINDAPDWFECTFCKHKPVCKENAWPRVTCRSCIHSSPEMGGDGHWSCARWAKPISFDEQKEGCPTHLTIPALVPGEQTDCSEENETITYVLRDGATWIDGASNEAG</sequence>
<comment type="caution">
    <text evidence="1">The sequence shown here is derived from an EMBL/GenBank/DDBJ whole genome shotgun (WGS) entry which is preliminary data.</text>
</comment>
<dbReference type="EMBL" id="JAVRAF010000023">
    <property type="protein sequence ID" value="MDX8305603.1"/>
    <property type="molecule type" value="Genomic_DNA"/>
</dbReference>
<dbReference type="AlphaFoldDB" id="A0AAW9FMF6"/>
<reference evidence="1" key="1">
    <citation type="journal article" date="2023" name="Phytobiomes J">
        <title>Deciphering the key players within the bacterial microbiota associated with aerial crown gall tumors on rhododendron: Insights into the gallobiome.</title>
        <authorList>
            <person name="Kuzmanovic N."/>
            <person name="Nesme J."/>
            <person name="Wolf J."/>
            <person name="Neumann-Schaal M."/>
            <person name="Petersen J."/>
            <person name="Fernandez-Gnecco G."/>
            <person name="Sproeer C."/>
            <person name="Bunk B."/>
            <person name="Overmann J."/>
            <person name="Sorensen S.J."/>
            <person name="Idczak E."/>
            <person name="Smalla K."/>
        </authorList>
    </citation>
    <scope>NUCLEOTIDE SEQUENCE</scope>
    <source>
        <strain evidence="1">Rho-11.1</strain>
    </source>
</reference>
<proteinExistence type="predicted"/>
<accession>A0AAW9FMF6</accession>
<dbReference type="RefSeq" id="WP_320203719.1">
    <property type="nucleotide sequence ID" value="NZ_CP192781.1"/>
</dbReference>
<dbReference type="Gene3D" id="3.90.320.10">
    <property type="match status" value="1"/>
</dbReference>
<dbReference type="SUPFAM" id="SSF52980">
    <property type="entry name" value="Restriction endonuclease-like"/>
    <property type="match status" value="1"/>
</dbReference>
<dbReference type="InterPro" id="IPR011335">
    <property type="entry name" value="Restrct_endonuc-II-like"/>
</dbReference>
<evidence type="ECO:0000313" key="1">
    <source>
        <dbReference type="EMBL" id="MDX8305603.1"/>
    </source>
</evidence>
<dbReference type="InterPro" id="IPR011604">
    <property type="entry name" value="PDDEXK-like_dom_sf"/>
</dbReference>
<gene>
    <name evidence="1" type="ORF">RMR22_25525</name>
</gene>
<name>A0AAW9FMF6_9HYPH</name>